<feature type="transmembrane region" description="Helical" evidence="2">
    <location>
        <begin position="260"/>
        <end position="279"/>
    </location>
</feature>
<reference evidence="3 4" key="1">
    <citation type="journal article" date="2024" name="J. Plant Pathol.">
        <title>Sequence and assembly of the genome of Seiridium unicorne, isolate CBS 538.82, causal agent of cypress canker disease.</title>
        <authorList>
            <person name="Scali E."/>
            <person name="Rocca G.D."/>
            <person name="Danti R."/>
            <person name="Garbelotto M."/>
            <person name="Barberini S."/>
            <person name="Baroncelli R."/>
            <person name="Emiliani G."/>
        </authorList>
    </citation>
    <scope>NUCLEOTIDE SEQUENCE [LARGE SCALE GENOMIC DNA]</scope>
    <source>
        <strain evidence="3 4">BM-138-508</strain>
    </source>
</reference>
<keyword evidence="2" id="KW-1133">Transmembrane helix</keyword>
<evidence type="ECO:0000313" key="4">
    <source>
        <dbReference type="Proteomes" id="UP001408356"/>
    </source>
</evidence>
<protein>
    <recommendedName>
        <fullName evidence="5">Integral membrane protein</fullName>
    </recommendedName>
</protein>
<feature type="transmembrane region" description="Helical" evidence="2">
    <location>
        <begin position="171"/>
        <end position="193"/>
    </location>
</feature>
<dbReference type="Proteomes" id="UP001408356">
    <property type="component" value="Unassembled WGS sequence"/>
</dbReference>
<organism evidence="3 4">
    <name type="scientific">Seiridium unicorne</name>
    <dbReference type="NCBI Taxonomy" id="138068"/>
    <lineage>
        <taxon>Eukaryota</taxon>
        <taxon>Fungi</taxon>
        <taxon>Dikarya</taxon>
        <taxon>Ascomycota</taxon>
        <taxon>Pezizomycotina</taxon>
        <taxon>Sordariomycetes</taxon>
        <taxon>Xylariomycetidae</taxon>
        <taxon>Amphisphaeriales</taxon>
        <taxon>Sporocadaceae</taxon>
        <taxon>Seiridium</taxon>
    </lineage>
</organism>
<feature type="transmembrane region" description="Helical" evidence="2">
    <location>
        <begin position="199"/>
        <end position="223"/>
    </location>
</feature>
<gene>
    <name evidence="3" type="ORF">SUNI508_04716</name>
</gene>
<feature type="transmembrane region" description="Helical" evidence="2">
    <location>
        <begin position="285"/>
        <end position="305"/>
    </location>
</feature>
<evidence type="ECO:0000256" key="2">
    <source>
        <dbReference type="SAM" id="Phobius"/>
    </source>
</evidence>
<evidence type="ECO:0008006" key="5">
    <source>
        <dbReference type="Google" id="ProtNLM"/>
    </source>
</evidence>
<feature type="transmembrane region" description="Helical" evidence="2">
    <location>
        <begin position="97"/>
        <end position="119"/>
    </location>
</feature>
<evidence type="ECO:0000256" key="1">
    <source>
        <dbReference type="SAM" id="MobiDB-lite"/>
    </source>
</evidence>
<evidence type="ECO:0000313" key="3">
    <source>
        <dbReference type="EMBL" id="KAK9422360.1"/>
    </source>
</evidence>
<name>A0ABR2V631_9PEZI</name>
<keyword evidence="4" id="KW-1185">Reference proteome</keyword>
<accession>A0ABR2V631</accession>
<dbReference type="EMBL" id="JARVKF010000113">
    <property type="protein sequence ID" value="KAK9422360.1"/>
    <property type="molecule type" value="Genomic_DNA"/>
</dbReference>
<feature type="region of interest" description="Disordered" evidence="1">
    <location>
        <begin position="1"/>
        <end position="22"/>
    </location>
</feature>
<proteinExistence type="predicted"/>
<keyword evidence="2" id="KW-0812">Transmembrane</keyword>
<sequence length="450" mass="50003">MMTPNPPVESVRQELPALPPPAQPISLQDVEANGVTNTFCSNFPGQDHVILVRGRRGWALTEGWRLENNLIMGVGLLELANAGDFAANIWNDVPVPLHAVILMAIGGTVAGVLCTFAFADSIRAWHNIQFLRRQAAELQAQKKDAQPPQPGLEAMDKLTKRELRTEIVNRWSMDILMGVGSVLISIGTFMAIGGADHTVFFVSNILSGYLGNAPIALFGLINASWQAVVWKKMHSHKQAAEKSLQGQPALAAIRKRCFNVQLYSIVNGTSTVLGGVGSMLTPTWWWGYVILLPVIIASFLCNLWWRRKVGYDRPDINSASITGPENLMDELRVARRIKQIIEDHPGAALCHLVPDREKPDGLLTFLASHGLFESFCQKLAGDESLCPLPDRSKAAQLSLDRDSLSEFFYCHQSRFLKIAEELLHAEGPKHFRHRRRFFTEFLGEYMAGTM</sequence>
<keyword evidence="2" id="KW-0472">Membrane</keyword>
<comment type="caution">
    <text evidence="3">The sequence shown here is derived from an EMBL/GenBank/DDBJ whole genome shotgun (WGS) entry which is preliminary data.</text>
</comment>